<proteinExistence type="predicted"/>
<dbReference type="Proteomes" id="UP001162501">
    <property type="component" value="Chromosome 26"/>
</dbReference>
<sequence length="60" mass="6118">MRSCRAKKAPDVTCSQSAHAARGQGAPSPVKAVEGSPQPTAVGTQALGRLDAGCPEREQT</sequence>
<gene>
    <name evidence="1" type="ORF">MRATA1EN22A_LOCUS16205</name>
</gene>
<dbReference type="EMBL" id="OX596110">
    <property type="protein sequence ID" value="CAN0348218.1"/>
    <property type="molecule type" value="Genomic_DNA"/>
</dbReference>
<organism evidence="1 2">
    <name type="scientific">Rangifer tarandus platyrhynchus</name>
    <name type="common">Svalbard reindeer</name>
    <dbReference type="NCBI Taxonomy" id="3082113"/>
    <lineage>
        <taxon>Eukaryota</taxon>
        <taxon>Metazoa</taxon>
        <taxon>Chordata</taxon>
        <taxon>Craniata</taxon>
        <taxon>Vertebrata</taxon>
        <taxon>Euteleostomi</taxon>
        <taxon>Mammalia</taxon>
        <taxon>Eutheria</taxon>
        <taxon>Laurasiatheria</taxon>
        <taxon>Artiodactyla</taxon>
        <taxon>Ruminantia</taxon>
        <taxon>Pecora</taxon>
        <taxon>Cervidae</taxon>
        <taxon>Odocoileinae</taxon>
        <taxon>Rangifer</taxon>
    </lineage>
</organism>
<protein>
    <submittedName>
        <fullName evidence="1">Uncharacterized protein</fullName>
    </submittedName>
</protein>
<name>A0AC59ZAU0_RANTA</name>
<accession>A0AC59ZAU0</accession>
<evidence type="ECO:0000313" key="2">
    <source>
        <dbReference type="Proteomes" id="UP001162501"/>
    </source>
</evidence>
<reference evidence="1" key="1">
    <citation type="submission" date="2023-05" db="EMBL/GenBank/DDBJ databases">
        <authorList>
            <consortium name="ELIXIR-Norway"/>
        </authorList>
    </citation>
    <scope>NUCLEOTIDE SEQUENCE</scope>
</reference>
<reference evidence="1" key="2">
    <citation type="submission" date="2025-03" db="EMBL/GenBank/DDBJ databases">
        <authorList>
            <consortium name="ELIXIR-Norway"/>
            <consortium name="Elixir Norway"/>
        </authorList>
    </citation>
    <scope>NUCLEOTIDE SEQUENCE</scope>
</reference>
<evidence type="ECO:0000313" key="1">
    <source>
        <dbReference type="EMBL" id="CAN0348218.1"/>
    </source>
</evidence>